<keyword evidence="7" id="KW-1185">Reference proteome</keyword>
<evidence type="ECO:0000256" key="3">
    <source>
        <dbReference type="ARBA" id="ARBA00023163"/>
    </source>
</evidence>
<evidence type="ECO:0000313" key="7">
    <source>
        <dbReference type="Proteomes" id="UP000614811"/>
    </source>
</evidence>
<dbReference type="SUPFAM" id="SSF46785">
    <property type="entry name" value="Winged helix' DNA-binding domain"/>
    <property type="match status" value="1"/>
</dbReference>
<dbReference type="GO" id="GO:0003700">
    <property type="term" value="F:DNA-binding transcription factor activity"/>
    <property type="evidence" value="ECO:0007669"/>
    <property type="project" value="InterPro"/>
</dbReference>
<dbReference type="Gene3D" id="1.10.10.10">
    <property type="entry name" value="Winged helix-like DNA-binding domain superfamily/Winged helix DNA-binding domain"/>
    <property type="match status" value="1"/>
</dbReference>
<gene>
    <name evidence="6" type="ORF">GCM10008090_21250</name>
</gene>
<proteinExistence type="inferred from homology"/>
<evidence type="ECO:0000256" key="4">
    <source>
        <dbReference type="PIRNR" id="PIRNR006707"/>
    </source>
</evidence>
<dbReference type="InterPro" id="IPR036390">
    <property type="entry name" value="WH_DNA-bd_sf"/>
</dbReference>
<reference evidence="6" key="2">
    <citation type="submission" date="2020-09" db="EMBL/GenBank/DDBJ databases">
        <authorList>
            <person name="Sun Q."/>
            <person name="Kim S."/>
        </authorList>
    </citation>
    <scope>NUCLEOTIDE SEQUENCE</scope>
    <source>
        <strain evidence="6">KCTC 12711</strain>
    </source>
</reference>
<accession>A0A918RUC4</accession>
<keyword evidence="3 4" id="KW-0804">Transcription</keyword>
<dbReference type="InterPro" id="IPR052362">
    <property type="entry name" value="HTH-GbsR_regulator"/>
</dbReference>
<evidence type="ECO:0000259" key="5">
    <source>
        <dbReference type="Pfam" id="PF12802"/>
    </source>
</evidence>
<dbReference type="AlphaFoldDB" id="A0A918RUC4"/>
<dbReference type="InterPro" id="IPR011991">
    <property type="entry name" value="ArsR-like_HTH"/>
</dbReference>
<evidence type="ECO:0000256" key="2">
    <source>
        <dbReference type="ARBA" id="ARBA00023125"/>
    </source>
</evidence>
<dbReference type="PIRSF" id="PIRSF006707">
    <property type="entry name" value="MJ1563"/>
    <property type="match status" value="1"/>
</dbReference>
<dbReference type="InterPro" id="IPR000835">
    <property type="entry name" value="HTH_MarR-typ"/>
</dbReference>
<comment type="similarity">
    <text evidence="4">Belongs to the GbsR family.</text>
</comment>
<dbReference type="PANTHER" id="PTHR38465:SF1">
    <property type="entry name" value="HTH-TYPE TRANSCRIPTIONAL REGULATOR MJ1563-RELATED"/>
    <property type="match status" value="1"/>
</dbReference>
<feature type="domain" description="HTH marR-type" evidence="5">
    <location>
        <begin position="22"/>
        <end position="80"/>
    </location>
</feature>
<protein>
    <recommendedName>
        <fullName evidence="4">HTH-type transcriptional regulator</fullName>
    </recommendedName>
</protein>
<dbReference type="Proteomes" id="UP000614811">
    <property type="component" value="Unassembled WGS sequence"/>
</dbReference>
<organism evidence="6 7">
    <name type="scientific">Arenicella chitinivorans</name>
    <dbReference type="NCBI Taxonomy" id="1329800"/>
    <lineage>
        <taxon>Bacteria</taxon>
        <taxon>Pseudomonadati</taxon>
        <taxon>Pseudomonadota</taxon>
        <taxon>Gammaproteobacteria</taxon>
        <taxon>Arenicellales</taxon>
        <taxon>Arenicellaceae</taxon>
        <taxon>Arenicella</taxon>
    </lineage>
</organism>
<keyword evidence="2 4" id="KW-0238">DNA-binding</keyword>
<dbReference type="RefSeq" id="WP_189400717.1">
    <property type="nucleotide sequence ID" value="NZ_BMXA01000003.1"/>
</dbReference>
<sequence length="194" mass="22068">MKLSTKIETFVAHFGEMGSRWGFNRTVGQMYALLMVYSRPLNADEIAEMLSISRSNVSMGLKELQSWRLLKLTHYPGDRKEYYSTLDDIIEVARIVLEERHKREVAPTLTMLRDEIMREPASDEGKYAQDRMIEIYELIDSVSKMVDELVALSTSDLGKMMKMGSTVAGVFAFKDKVLGRGRKEGTAALTDELE</sequence>
<evidence type="ECO:0000256" key="1">
    <source>
        <dbReference type="ARBA" id="ARBA00023015"/>
    </source>
</evidence>
<dbReference type="InterPro" id="IPR026282">
    <property type="entry name" value="MJ1563"/>
</dbReference>
<comment type="caution">
    <text evidence="6">The sequence shown here is derived from an EMBL/GenBank/DDBJ whole genome shotgun (WGS) entry which is preliminary data.</text>
</comment>
<dbReference type="Pfam" id="PF12802">
    <property type="entry name" value="MarR_2"/>
    <property type="match status" value="1"/>
</dbReference>
<dbReference type="PANTHER" id="PTHR38465">
    <property type="entry name" value="HTH-TYPE TRANSCRIPTIONAL REGULATOR MJ1563-RELATED"/>
    <property type="match status" value="1"/>
</dbReference>
<dbReference type="EMBL" id="BMXA01000003">
    <property type="protein sequence ID" value="GHA11240.1"/>
    <property type="molecule type" value="Genomic_DNA"/>
</dbReference>
<evidence type="ECO:0000313" key="6">
    <source>
        <dbReference type="EMBL" id="GHA11240.1"/>
    </source>
</evidence>
<dbReference type="GO" id="GO:0003677">
    <property type="term" value="F:DNA binding"/>
    <property type="evidence" value="ECO:0007669"/>
    <property type="project" value="UniProtKB-UniRule"/>
</dbReference>
<dbReference type="CDD" id="cd00090">
    <property type="entry name" value="HTH_ARSR"/>
    <property type="match status" value="1"/>
</dbReference>
<name>A0A918RUC4_9GAMM</name>
<reference evidence="6" key="1">
    <citation type="journal article" date="2014" name="Int. J. Syst. Evol. Microbiol.">
        <title>Complete genome sequence of Corynebacterium casei LMG S-19264T (=DSM 44701T), isolated from a smear-ripened cheese.</title>
        <authorList>
            <consortium name="US DOE Joint Genome Institute (JGI-PGF)"/>
            <person name="Walter F."/>
            <person name="Albersmeier A."/>
            <person name="Kalinowski J."/>
            <person name="Ruckert C."/>
        </authorList>
    </citation>
    <scope>NUCLEOTIDE SEQUENCE</scope>
    <source>
        <strain evidence="6">KCTC 12711</strain>
    </source>
</reference>
<keyword evidence="1 4" id="KW-0805">Transcription regulation</keyword>
<dbReference type="InterPro" id="IPR036388">
    <property type="entry name" value="WH-like_DNA-bd_sf"/>
</dbReference>